<organism evidence="3 4">
    <name type="scientific">Talaromyces amestolkiae</name>
    <dbReference type="NCBI Taxonomy" id="1196081"/>
    <lineage>
        <taxon>Eukaryota</taxon>
        <taxon>Fungi</taxon>
        <taxon>Dikarya</taxon>
        <taxon>Ascomycota</taxon>
        <taxon>Pezizomycotina</taxon>
        <taxon>Eurotiomycetes</taxon>
        <taxon>Eurotiomycetidae</taxon>
        <taxon>Eurotiales</taxon>
        <taxon>Trichocomaceae</taxon>
        <taxon>Talaromyces</taxon>
        <taxon>Talaromyces sect. Talaromyces</taxon>
    </lineage>
</organism>
<feature type="compositionally biased region" description="Polar residues" evidence="2">
    <location>
        <begin position="641"/>
        <end position="656"/>
    </location>
</feature>
<dbReference type="AlphaFoldDB" id="A0A364L2C7"/>
<evidence type="ECO:0000256" key="1">
    <source>
        <dbReference type="SAM" id="Coils"/>
    </source>
</evidence>
<feature type="region of interest" description="Disordered" evidence="2">
    <location>
        <begin position="100"/>
        <end position="122"/>
    </location>
</feature>
<dbReference type="OrthoDB" id="185373at2759"/>
<dbReference type="EMBL" id="MIKG01000010">
    <property type="protein sequence ID" value="RAO69957.1"/>
    <property type="molecule type" value="Genomic_DNA"/>
</dbReference>
<keyword evidence="4" id="KW-1185">Reference proteome</keyword>
<proteinExistence type="predicted"/>
<dbReference type="Proteomes" id="UP000249363">
    <property type="component" value="Unassembled WGS sequence"/>
</dbReference>
<feature type="region of interest" description="Disordered" evidence="2">
    <location>
        <begin position="635"/>
        <end position="656"/>
    </location>
</feature>
<evidence type="ECO:0000256" key="2">
    <source>
        <dbReference type="SAM" id="MobiDB-lite"/>
    </source>
</evidence>
<evidence type="ECO:0000313" key="3">
    <source>
        <dbReference type="EMBL" id="RAO69957.1"/>
    </source>
</evidence>
<keyword evidence="1" id="KW-0175">Coiled coil</keyword>
<dbReference type="GeneID" id="63795185"/>
<dbReference type="RefSeq" id="XP_040734473.1">
    <property type="nucleotide sequence ID" value="XM_040878502.1"/>
</dbReference>
<dbReference type="STRING" id="1196081.A0A364L2C7"/>
<protein>
    <submittedName>
        <fullName evidence="3">Uncharacterized protein</fullName>
    </submittedName>
</protein>
<sequence>MQGFLSRVARLPSSSCRCRTCLRTYVNGVATQPSAASRRGLKTANAVTALYGSIFAGAAIADAMAKRKRRQEWDDKIAAVQEEIDELMDEERRLLESLSTRKPRQLSTPTVQPRSYRAGNSMGSIESRNAQLLANRAFSTKTLAKEKAPAEENATNEYMDEENWAIAQEADIDKAASAEKTPFNETNRENHINEEAVEKVDEDDYGDFDDGFSTMNTVVPRPEPDFVWEQSSIVRIKAIQKLAIQQLTYRFLLRPSVAHDYSGLPVEYRLDDSSGAHTSVLLSRLRGIRQRLYSLKYIRNSAYDDLMSNVHLEELDELRTERERYDLLLKQDIDKFMKNKIRLPQLLSLISENLTICEDPDRPEAFSILITFFNRLHQNDLSDMVIKCLVPNLFKLSTPLIVAIVTHFRKTKNLKDFDLFLQMLRGEGGYPVNLKTLWVKKNVNGITVTVPPTGSFSPLLITSVITATLRFDQPEKAEAYLHVARVHGFVDNMATLTAFLRFYGIRNDFESGSSTLVNALNFLSSTSEHEEDRVSRLILCMADFSARCGRHYLSEMFLDAAVRSGFDCRLAHVSEHSRSETNYLLGTLKKWRRAQINSAAEFLQQDLTLHEKCTKFVDLTAAKVIYDQHKVTQNKEDFTPTPVSSTPSEETPNTQQLPLRWVKSETYLNERVPTRTSTTRHPVEDPAKIRKLRAQLDFLHQRIDKLSLAGGRDGSREDE</sequence>
<gene>
    <name evidence="3" type="ORF">BHQ10_005969</name>
</gene>
<evidence type="ECO:0000313" key="4">
    <source>
        <dbReference type="Proteomes" id="UP000249363"/>
    </source>
</evidence>
<reference evidence="3 4" key="1">
    <citation type="journal article" date="2017" name="Biotechnol. Biofuels">
        <title>Differential beta-glucosidase expression as a function of carbon source availability in Talaromyces amestolkiae: a genomic and proteomic approach.</title>
        <authorList>
            <person name="de Eugenio L.I."/>
            <person name="Mendez-Liter J.A."/>
            <person name="Nieto-Dominguez M."/>
            <person name="Alonso L."/>
            <person name="Gil-Munoz J."/>
            <person name="Barriuso J."/>
            <person name="Prieto A."/>
            <person name="Martinez M.J."/>
        </authorList>
    </citation>
    <scope>NUCLEOTIDE SEQUENCE [LARGE SCALE GENOMIC DNA]</scope>
    <source>
        <strain evidence="3 4">CIB</strain>
    </source>
</reference>
<comment type="caution">
    <text evidence="3">The sequence shown here is derived from an EMBL/GenBank/DDBJ whole genome shotgun (WGS) entry which is preliminary data.</text>
</comment>
<name>A0A364L2C7_TALAM</name>
<accession>A0A364L2C7</accession>
<feature type="coiled-coil region" evidence="1">
    <location>
        <begin position="70"/>
        <end position="97"/>
    </location>
</feature>